<dbReference type="AlphaFoldDB" id="A0A8C4NA19"/>
<dbReference type="Pfam" id="PF06645">
    <property type="entry name" value="SPC12"/>
    <property type="match status" value="1"/>
</dbReference>
<evidence type="ECO:0000256" key="9">
    <source>
        <dbReference type="ARBA" id="ARBA00045204"/>
    </source>
</evidence>
<evidence type="ECO:0000256" key="11">
    <source>
        <dbReference type="SAM" id="Phobius"/>
    </source>
</evidence>
<evidence type="ECO:0000256" key="6">
    <source>
        <dbReference type="ARBA" id="ARBA00022989"/>
    </source>
</evidence>
<keyword evidence="13" id="KW-1185">Reference proteome</keyword>
<evidence type="ECO:0000313" key="12">
    <source>
        <dbReference type="Ensembl" id="ENSEBUP00000003681.1"/>
    </source>
</evidence>
<evidence type="ECO:0000256" key="2">
    <source>
        <dbReference type="ARBA" id="ARBA00005245"/>
    </source>
</evidence>
<comment type="similarity">
    <text evidence="2">Belongs to the SPCS1 family.</text>
</comment>
<evidence type="ECO:0000256" key="7">
    <source>
        <dbReference type="ARBA" id="ARBA00023136"/>
    </source>
</evidence>
<evidence type="ECO:0000313" key="13">
    <source>
        <dbReference type="Proteomes" id="UP000694388"/>
    </source>
</evidence>
<dbReference type="Ensembl" id="ENSEBUT00000004065.1">
    <property type="protein sequence ID" value="ENSEBUP00000003681.1"/>
    <property type="gene ID" value="ENSEBUG00000002644.1"/>
</dbReference>
<feature type="transmembrane region" description="Helical" evidence="11">
    <location>
        <begin position="42"/>
        <end position="60"/>
    </location>
</feature>
<dbReference type="PANTHER" id="PTHR13202:SF0">
    <property type="entry name" value="SIGNAL PEPTIDASE COMPLEX SUBUNIT 1"/>
    <property type="match status" value="1"/>
</dbReference>
<feature type="transmembrane region" description="Helical" evidence="11">
    <location>
        <begin position="67"/>
        <end position="87"/>
    </location>
</feature>
<protein>
    <recommendedName>
        <fullName evidence="3">Signal peptidase complex subunit 1</fullName>
    </recommendedName>
    <alternativeName>
        <fullName evidence="8">Microsomal signal peptidase 12 kDa subunit</fullName>
    </alternativeName>
</protein>
<evidence type="ECO:0000256" key="5">
    <source>
        <dbReference type="ARBA" id="ARBA00022824"/>
    </source>
</evidence>
<comment type="subcellular location">
    <subcellularLocation>
        <location evidence="1">Endoplasmic reticulum membrane</location>
        <topology evidence="1">Multi-pass membrane protein</topology>
    </subcellularLocation>
</comment>
<keyword evidence="4 11" id="KW-0812">Transmembrane</keyword>
<evidence type="ECO:0000256" key="4">
    <source>
        <dbReference type="ARBA" id="ARBA00022692"/>
    </source>
</evidence>
<comment type="subunit">
    <text evidence="10">Component of the signal peptidase complex paralog A (SPC-A) composed of a catalytic subunit SEC11A and three accessory subunits SPCS1, SPCS2 and SPCS3. Component of the signal peptidase complex paralog C (SPC-C) composed of a catalytic subunit SEC11C and three accessory subunits SPCS1, SPCS2 and SPCS3. Within the complex, interacts with SPCS2 and SPCS3. The complex induces a local thinning of the ER membrane which is used to measure the length of the signal peptide (SP) h-region of protein substrates. This ensures the selectivity of the complex towards h-regions shorter than 18-20 amino acids.</text>
</comment>
<organism evidence="12 13">
    <name type="scientific">Eptatretus burgeri</name>
    <name type="common">Inshore hagfish</name>
    <dbReference type="NCBI Taxonomy" id="7764"/>
    <lineage>
        <taxon>Eukaryota</taxon>
        <taxon>Metazoa</taxon>
        <taxon>Chordata</taxon>
        <taxon>Craniata</taxon>
        <taxon>Vertebrata</taxon>
        <taxon>Cyclostomata</taxon>
        <taxon>Myxini</taxon>
        <taxon>Myxiniformes</taxon>
        <taxon>Myxinidae</taxon>
        <taxon>Eptatretinae</taxon>
        <taxon>Eptatretus</taxon>
    </lineage>
</organism>
<evidence type="ECO:0000256" key="10">
    <source>
        <dbReference type="ARBA" id="ARBA00046498"/>
    </source>
</evidence>
<proteinExistence type="inferred from homology"/>
<dbReference type="GO" id="GO:0045047">
    <property type="term" value="P:protein targeting to ER"/>
    <property type="evidence" value="ECO:0007669"/>
    <property type="project" value="TreeGrafter"/>
</dbReference>
<comment type="function">
    <text evidence="9">Component of the signal peptidase complex (SPC) which catalyzes the cleavage of N-terminal signal sequences from nascent proteins as they are translocated into the lumen of the endoplasmic reticulum. Dispensable for SPC enzymatic activity.</text>
</comment>
<name>A0A8C4NA19_EPTBU</name>
<dbReference type="PANTHER" id="PTHR13202">
    <property type="entry name" value="MICROSOMAL SIGNAL PEPTIDASE 12 KDA SUBUNIT"/>
    <property type="match status" value="1"/>
</dbReference>
<accession>A0A8C4NA19</accession>
<keyword evidence="7 11" id="KW-0472">Membrane</keyword>
<dbReference type="GO" id="GO:0006465">
    <property type="term" value="P:signal peptide processing"/>
    <property type="evidence" value="ECO:0007669"/>
    <property type="project" value="InterPro"/>
</dbReference>
<keyword evidence="5" id="KW-0256">Endoplasmic reticulum</keyword>
<dbReference type="GO" id="GO:0005787">
    <property type="term" value="C:signal peptidase complex"/>
    <property type="evidence" value="ECO:0007669"/>
    <property type="project" value="InterPro"/>
</dbReference>
<evidence type="ECO:0000256" key="3">
    <source>
        <dbReference type="ARBA" id="ARBA00017059"/>
    </source>
</evidence>
<keyword evidence="6 11" id="KW-1133">Transmembrane helix</keyword>
<reference evidence="12" key="2">
    <citation type="submission" date="2025-09" db="UniProtKB">
        <authorList>
            <consortium name="Ensembl"/>
        </authorList>
    </citation>
    <scope>IDENTIFICATION</scope>
</reference>
<evidence type="ECO:0000256" key="1">
    <source>
        <dbReference type="ARBA" id="ARBA00004477"/>
    </source>
</evidence>
<reference evidence="12" key="1">
    <citation type="submission" date="2025-08" db="UniProtKB">
        <authorList>
            <consortium name="Ensembl"/>
        </authorList>
    </citation>
    <scope>IDENTIFICATION</scope>
</reference>
<evidence type="ECO:0000256" key="8">
    <source>
        <dbReference type="ARBA" id="ARBA00032913"/>
    </source>
</evidence>
<dbReference type="Proteomes" id="UP000694388">
    <property type="component" value="Unplaced"/>
</dbReference>
<dbReference type="InterPro" id="IPR009542">
    <property type="entry name" value="Spc1/SPCS1"/>
</dbReference>
<sequence length="116" mass="13170">MDCSFLPFPQPYPTWLTSPNFCFLEKNLSTVHNSPGEAGLDVAYGLYFVQVVGFFWGYVVEHFGQTMYVVLAGFLLSCLLTLPPWGFYRRNPLPWRAARKVQEGSRVADGSKRKGK</sequence>